<dbReference type="Gene3D" id="3.40.50.720">
    <property type="entry name" value="NAD(P)-binding Rossmann-like Domain"/>
    <property type="match status" value="2"/>
</dbReference>
<evidence type="ECO:0000256" key="4">
    <source>
        <dbReference type="RuleBase" id="RU003719"/>
    </source>
</evidence>
<dbReference type="InterPro" id="IPR006140">
    <property type="entry name" value="D-isomer_DH_NAD-bd"/>
</dbReference>
<dbReference type="InterPro" id="IPR036291">
    <property type="entry name" value="NAD(P)-bd_dom_sf"/>
</dbReference>
<dbReference type="GO" id="GO:0016616">
    <property type="term" value="F:oxidoreductase activity, acting on the CH-OH group of donors, NAD or NADP as acceptor"/>
    <property type="evidence" value="ECO:0007669"/>
    <property type="project" value="InterPro"/>
</dbReference>
<dbReference type="OrthoDB" id="9805416at2"/>
<accession>A0A248LJI1</accession>
<name>A0A248LJI1_9NEIS</name>
<sequence>MTRIVFLDRASLPVPLPLLDVPHEWTDYGQTAIGERLERARDADVLVVNKVMLDAALLEQLPRLRLVAVSATGVNNVDLAACRARGIPVCNVRNYGADTVAEHAFMLMMVLRRQLAAYQRAVRAGEWQRSERFCLFGAPIGDLKGARLVIAGAGDIGQALAHKARAFGMDVRFMERREAGCVRPGYVSFDEGLETSDVLSLHLPLNDATRNMLGRAELLRMKPGAVLVNTARGGLVDEAALAEVLSAGHLGGAGFDVLTQEPPRDGNPLLELALDNLVLTPHVAWASEGAMQTMARMLVDNIAAWMQGQPQNVVN</sequence>
<keyword evidence="3" id="KW-0520">NAD</keyword>
<dbReference type="InterPro" id="IPR050418">
    <property type="entry name" value="D-iso_2-hydroxyacid_DH_PdxB"/>
</dbReference>
<dbReference type="InterPro" id="IPR006139">
    <property type="entry name" value="D-isomer_2_OHA_DH_cat_dom"/>
</dbReference>
<dbReference type="Pfam" id="PF00389">
    <property type="entry name" value="2-Hacid_dh"/>
    <property type="match status" value="1"/>
</dbReference>
<dbReference type="Pfam" id="PF02826">
    <property type="entry name" value="2-Hacid_dh_C"/>
    <property type="match status" value="1"/>
</dbReference>
<dbReference type="SUPFAM" id="SSF51735">
    <property type="entry name" value="NAD(P)-binding Rossmann-fold domains"/>
    <property type="match status" value="1"/>
</dbReference>
<keyword evidence="2 4" id="KW-0560">Oxidoreductase</keyword>
<proteinExistence type="inferred from homology"/>
<organism evidence="7 8">
    <name type="scientific">Laribacter hongkongensis</name>
    <dbReference type="NCBI Taxonomy" id="168471"/>
    <lineage>
        <taxon>Bacteria</taxon>
        <taxon>Pseudomonadati</taxon>
        <taxon>Pseudomonadota</taxon>
        <taxon>Betaproteobacteria</taxon>
        <taxon>Neisseriales</taxon>
        <taxon>Aquaspirillaceae</taxon>
        <taxon>Laribacter</taxon>
    </lineage>
</organism>
<dbReference type="SUPFAM" id="SSF52283">
    <property type="entry name" value="Formate/glycerate dehydrogenase catalytic domain-like"/>
    <property type="match status" value="1"/>
</dbReference>
<reference evidence="8" key="1">
    <citation type="submission" date="2017-06" db="EMBL/GenBank/DDBJ databases">
        <title>Whole genome sequence of Laribacter hongkongensis LHGZ1.</title>
        <authorList>
            <person name="Chen D."/>
            <person name="Wu H."/>
            <person name="Chen J."/>
        </authorList>
    </citation>
    <scope>NUCLEOTIDE SEQUENCE [LARGE SCALE GENOMIC DNA]</scope>
    <source>
        <strain evidence="8">LHGZ1</strain>
    </source>
</reference>
<dbReference type="CDD" id="cd12162">
    <property type="entry name" value="2-Hacid_dh_4"/>
    <property type="match status" value="1"/>
</dbReference>
<comment type="similarity">
    <text evidence="1 4">Belongs to the D-isomer specific 2-hydroxyacid dehydrogenase family.</text>
</comment>
<gene>
    <name evidence="7" type="ORF">LHGZ1_1820</name>
</gene>
<dbReference type="Proteomes" id="UP000197424">
    <property type="component" value="Chromosome"/>
</dbReference>
<evidence type="ECO:0000259" key="6">
    <source>
        <dbReference type="Pfam" id="PF02826"/>
    </source>
</evidence>
<dbReference type="RefSeq" id="WP_088860853.1">
    <property type="nucleotide sequence ID" value="NZ_CP022115.1"/>
</dbReference>
<dbReference type="PANTHER" id="PTHR43761:SF1">
    <property type="entry name" value="D-ISOMER SPECIFIC 2-HYDROXYACID DEHYDROGENASE CATALYTIC DOMAIN-CONTAINING PROTEIN-RELATED"/>
    <property type="match status" value="1"/>
</dbReference>
<dbReference type="EMBL" id="CP022115">
    <property type="protein sequence ID" value="ASJ24651.1"/>
    <property type="molecule type" value="Genomic_DNA"/>
</dbReference>
<evidence type="ECO:0000313" key="7">
    <source>
        <dbReference type="EMBL" id="ASJ24651.1"/>
    </source>
</evidence>
<evidence type="ECO:0000256" key="2">
    <source>
        <dbReference type="ARBA" id="ARBA00023002"/>
    </source>
</evidence>
<dbReference type="PANTHER" id="PTHR43761">
    <property type="entry name" value="D-ISOMER SPECIFIC 2-HYDROXYACID DEHYDROGENASE FAMILY PROTEIN (AFU_ORTHOLOGUE AFUA_1G13630)"/>
    <property type="match status" value="1"/>
</dbReference>
<dbReference type="PROSITE" id="PS00671">
    <property type="entry name" value="D_2_HYDROXYACID_DH_3"/>
    <property type="match status" value="1"/>
</dbReference>
<protein>
    <submittedName>
        <fullName evidence="7">Putative glycerate dehydrogenase</fullName>
    </submittedName>
</protein>
<evidence type="ECO:0000256" key="1">
    <source>
        <dbReference type="ARBA" id="ARBA00005854"/>
    </source>
</evidence>
<evidence type="ECO:0000256" key="3">
    <source>
        <dbReference type="ARBA" id="ARBA00023027"/>
    </source>
</evidence>
<dbReference type="AlphaFoldDB" id="A0A248LJI1"/>
<evidence type="ECO:0000259" key="5">
    <source>
        <dbReference type="Pfam" id="PF00389"/>
    </source>
</evidence>
<feature type="domain" description="D-isomer specific 2-hydroxyacid dehydrogenase NAD-binding" evidence="6">
    <location>
        <begin position="105"/>
        <end position="284"/>
    </location>
</feature>
<evidence type="ECO:0000313" key="8">
    <source>
        <dbReference type="Proteomes" id="UP000197424"/>
    </source>
</evidence>
<feature type="domain" description="D-isomer specific 2-hydroxyacid dehydrogenase catalytic" evidence="5">
    <location>
        <begin position="35"/>
        <end position="315"/>
    </location>
</feature>
<dbReference type="GO" id="GO:0051287">
    <property type="term" value="F:NAD binding"/>
    <property type="evidence" value="ECO:0007669"/>
    <property type="project" value="InterPro"/>
</dbReference>
<dbReference type="InterPro" id="IPR029753">
    <property type="entry name" value="D-isomer_DH_CS"/>
</dbReference>